<keyword evidence="4" id="KW-1185">Reference proteome</keyword>
<dbReference type="Gene3D" id="3.90.180.10">
    <property type="entry name" value="Medium-chain alcohol dehydrogenases, catalytic domain"/>
    <property type="match status" value="1"/>
</dbReference>
<gene>
    <name evidence="3" type="ORF">GHK86_18275</name>
</gene>
<accession>A0ABW9QZK6</accession>
<evidence type="ECO:0000259" key="2">
    <source>
        <dbReference type="Pfam" id="PF08240"/>
    </source>
</evidence>
<feature type="non-terminal residue" evidence="3">
    <location>
        <position position="136"/>
    </location>
</feature>
<dbReference type="InterPro" id="IPR051603">
    <property type="entry name" value="Zinc-ADH_QOR/CCCR"/>
</dbReference>
<dbReference type="InterPro" id="IPR013154">
    <property type="entry name" value="ADH-like_N"/>
</dbReference>
<dbReference type="PANTHER" id="PTHR44154:SF1">
    <property type="entry name" value="QUINONE OXIDOREDUCTASE"/>
    <property type="match status" value="1"/>
</dbReference>
<comment type="caution">
    <text evidence="3">The sequence shown here is derived from an EMBL/GenBank/DDBJ whole genome shotgun (WGS) entry which is preliminary data.</text>
</comment>
<proteinExistence type="predicted"/>
<dbReference type="EMBL" id="WJHE01001133">
    <property type="protein sequence ID" value="MST34662.1"/>
    <property type="molecule type" value="Genomic_DNA"/>
</dbReference>
<dbReference type="Proteomes" id="UP000437736">
    <property type="component" value="Unassembled WGS sequence"/>
</dbReference>
<dbReference type="SUPFAM" id="SSF50129">
    <property type="entry name" value="GroES-like"/>
    <property type="match status" value="1"/>
</dbReference>
<protein>
    <submittedName>
        <fullName evidence="3">Alcohol dehydrogenase catalytic domain-containing protein</fullName>
    </submittedName>
</protein>
<dbReference type="InterPro" id="IPR011032">
    <property type="entry name" value="GroES-like_sf"/>
</dbReference>
<dbReference type="PANTHER" id="PTHR44154">
    <property type="entry name" value="QUINONE OXIDOREDUCTASE"/>
    <property type="match status" value="1"/>
</dbReference>
<evidence type="ECO:0000313" key="3">
    <source>
        <dbReference type="EMBL" id="MST34662.1"/>
    </source>
</evidence>
<reference evidence="3 4" key="1">
    <citation type="submission" date="2019-11" db="EMBL/GenBank/DDBJ databases">
        <title>Acidiferrimicrobium australis gen. nov., sp. nov., an acidophilic and obligately heterotrophic, member of the Actinobacteria that catalyses dissimilatory oxido- reduction of iron isolated from metal-rich acidic water in Chile.</title>
        <authorList>
            <person name="Gonzalez D."/>
            <person name="Huber K."/>
            <person name="Hedrich S."/>
            <person name="Rojas-Villalobos C."/>
            <person name="Quatrini R."/>
            <person name="Dinamarca M.A."/>
            <person name="Schwarz A."/>
            <person name="Canales C."/>
            <person name="Nancucheo I."/>
        </authorList>
    </citation>
    <scope>NUCLEOTIDE SEQUENCE [LARGE SCALE GENOMIC DNA]</scope>
    <source>
        <strain evidence="3 4">USS-CCA1</strain>
    </source>
</reference>
<name>A0ABW9QZK6_9ACTN</name>
<keyword evidence="1" id="KW-0521">NADP</keyword>
<organism evidence="3 4">
    <name type="scientific">Acidiferrimicrobium australe</name>
    <dbReference type="NCBI Taxonomy" id="2664430"/>
    <lineage>
        <taxon>Bacteria</taxon>
        <taxon>Bacillati</taxon>
        <taxon>Actinomycetota</taxon>
        <taxon>Acidimicrobiia</taxon>
        <taxon>Acidimicrobiales</taxon>
        <taxon>Acidimicrobiaceae</taxon>
        <taxon>Acidiferrimicrobium</taxon>
    </lineage>
</organism>
<feature type="domain" description="Alcohol dehydrogenase-like N-terminal" evidence="2">
    <location>
        <begin position="26"/>
        <end position="128"/>
    </location>
</feature>
<dbReference type="Pfam" id="PF08240">
    <property type="entry name" value="ADH_N"/>
    <property type="match status" value="1"/>
</dbReference>
<sequence>MLAAQLTAFGWPPAVEVREVPEPAPGPGEVVVAVEAAAINRRDLWVARYDGYCELPVTLGSDGAGRIAAVGDGVEGLAPGDEVVIDPTLGWGAGEDRPGPDFDILGAPTPGTLAELVAVPAANVHPRPGRLSWGES</sequence>
<evidence type="ECO:0000256" key="1">
    <source>
        <dbReference type="ARBA" id="ARBA00022857"/>
    </source>
</evidence>
<evidence type="ECO:0000313" key="4">
    <source>
        <dbReference type="Proteomes" id="UP000437736"/>
    </source>
</evidence>